<dbReference type="GO" id="GO:0005509">
    <property type="term" value="F:calcium ion binding"/>
    <property type="evidence" value="ECO:0007669"/>
    <property type="project" value="UniProtKB-ARBA"/>
</dbReference>
<dbReference type="GeneID" id="24311734"/>
<reference evidence="16" key="1">
    <citation type="submission" date="2015-11" db="EMBL/GenBank/DDBJ databases">
        <authorList>
            <consortium name="Cross-ministerial Strategic Innovation Promotion Program (SIP) consortium"/>
            <person name="Tomihama T."/>
            <person name="Ikenaga M."/>
            <person name="Sakai M."/>
            <person name="Okubo T."/>
            <person name="Ikeda S."/>
        </authorList>
    </citation>
    <scope>NUCLEOTIDE SEQUENCE [LARGE SCALE GENOMIC DNA]</scope>
    <source>
        <strain evidence="16">S58</strain>
    </source>
</reference>
<dbReference type="InterPro" id="IPR050428">
    <property type="entry name" value="TCS_sensor_his_kinase"/>
</dbReference>
<feature type="domain" description="Histidine kinase" evidence="13">
    <location>
        <begin position="132"/>
        <end position="346"/>
    </location>
</feature>
<dbReference type="EMBL" id="BCMM01000015">
    <property type="protein sequence ID" value="GAQ63098.1"/>
    <property type="molecule type" value="Genomic_DNA"/>
</dbReference>
<keyword evidence="7 12" id="KW-0812">Transmembrane</keyword>
<dbReference type="InterPro" id="IPR036890">
    <property type="entry name" value="HATPase_C_sf"/>
</dbReference>
<feature type="transmembrane region" description="Helical" evidence="12">
    <location>
        <begin position="41"/>
        <end position="61"/>
    </location>
</feature>
<dbReference type="SMART" id="SM00387">
    <property type="entry name" value="HATPase_c"/>
    <property type="match status" value="1"/>
</dbReference>
<evidence type="ECO:0000313" key="16">
    <source>
        <dbReference type="Proteomes" id="UP000067448"/>
    </source>
</evidence>
<dbReference type="PROSITE" id="PS50109">
    <property type="entry name" value="HIS_KIN"/>
    <property type="match status" value="1"/>
</dbReference>
<dbReference type="Proteomes" id="UP000067448">
    <property type="component" value="Unassembled WGS sequence"/>
</dbReference>
<dbReference type="InterPro" id="IPR005467">
    <property type="entry name" value="His_kinase_dom"/>
</dbReference>
<keyword evidence="9 12" id="KW-1133">Transmembrane helix</keyword>
<dbReference type="Gene3D" id="3.30.565.10">
    <property type="entry name" value="Histidine kinase-like ATPase, C-terminal domain"/>
    <property type="match status" value="1"/>
</dbReference>
<dbReference type="PRINTS" id="PR00344">
    <property type="entry name" value="BCTRLSENSOR"/>
</dbReference>
<evidence type="ECO:0000256" key="8">
    <source>
        <dbReference type="ARBA" id="ARBA00022777"/>
    </source>
</evidence>
<dbReference type="Gene3D" id="1.10.287.130">
    <property type="match status" value="1"/>
</dbReference>
<keyword evidence="8 15" id="KW-0418">Kinase</keyword>
<dbReference type="PANTHER" id="PTHR45436:SF5">
    <property type="entry name" value="SENSOR HISTIDINE KINASE TRCS"/>
    <property type="match status" value="1"/>
</dbReference>
<feature type="domain" description="HAMP" evidence="14">
    <location>
        <begin position="62"/>
        <end position="117"/>
    </location>
</feature>
<keyword evidence="11 12" id="KW-0472">Membrane</keyword>
<evidence type="ECO:0000256" key="1">
    <source>
        <dbReference type="ARBA" id="ARBA00000085"/>
    </source>
</evidence>
<dbReference type="SMART" id="SM00388">
    <property type="entry name" value="HisKA"/>
    <property type="match status" value="1"/>
</dbReference>
<dbReference type="SUPFAM" id="SSF47384">
    <property type="entry name" value="Homodimeric domain of signal transducing histidine kinase"/>
    <property type="match status" value="1"/>
</dbReference>
<dbReference type="EC" id="2.7.13.3" evidence="4"/>
<evidence type="ECO:0000259" key="13">
    <source>
        <dbReference type="PROSITE" id="PS50109"/>
    </source>
</evidence>
<dbReference type="RefSeq" id="WP_010358252.1">
    <property type="nucleotide sequence ID" value="NZ_BCMM01000015.1"/>
</dbReference>
<evidence type="ECO:0000259" key="14">
    <source>
        <dbReference type="PROSITE" id="PS50885"/>
    </source>
</evidence>
<dbReference type="FunFam" id="1.10.287.130:FF:000001">
    <property type="entry name" value="Two-component sensor histidine kinase"/>
    <property type="match status" value="1"/>
</dbReference>
<comment type="caution">
    <text evidence="15">The sequence shown here is derived from an EMBL/GenBank/DDBJ whole genome shotgun (WGS) entry which is preliminary data.</text>
</comment>
<evidence type="ECO:0000313" key="15">
    <source>
        <dbReference type="EMBL" id="GAQ63098.1"/>
    </source>
</evidence>
<dbReference type="InterPro" id="IPR003660">
    <property type="entry name" value="HAMP_dom"/>
</dbReference>
<feature type="transmembrane region" description="Helical" evidence="12">
    <location>
        <begin position="12"/>
        <end position="35"/>
    </location>
</feature>
<dbReference type="InterPro" id="IPR004358">
    <property type="entry name" value="Sig_transdc_His_kin-like_C"/>
</dbReference>
<dbReference type="SMART" id="SM00304">
    <property type="entry name" value="HAMP"/>
    <property type="match status" value="1"/>
</dbReference>
<keyword evidence="6 15" id="KW-0808">Transferase</keyword>
<dbReference type="InterPro" id="IPR003594">
    <property type="entry name" value="HATPase_dom"/>
</dbReference>
<dbReference type="AlphaFoldDB" id="A0A117EDW2"/>
<evidence type="ECO:0000256" key="3">
    <source>
        <dbReference type="ARBA" id="ARBA00004236"/>
    </source>
</evidence>
<dbReference type="PANTHER" id="PTHR45436">
    <property type="entry name" value="SENSOR HISTIDINE KINASE YKOH"/>
    <property type="match status" value="1"/>
</dbReference>
<evidence type="ECO:0000256" key="4">
    <source>
        <dbReference type="ARBA" id="ARBA00012438"/>
    </source>
</evidence>
<reference evidence="16" key="3">
    <citation type="submission" date="2016-02" db="EMBL/GenBank/DDBJ databases">
        <title>Draft genome of pathogenic Streptomyces sp. in Japan.</title>
        <authorList>
            <person name="Tomihama T."/>
            <person name="Ikenaga M."/>
            <person name="Sakai M."/>
            <person name="Okubo T."/>
            <person name="Ikeda S."/>
        </authorList>
    </citation>
    <scope>NUCLEOTIDE SEQUENCE [LARGE SCALE GENOMIC DNA]</scope>
    <source>
        <strain evidence="16">S58</strain>
    </source>
</reference>
<dbReference type="Pfam" id="PF00512">
    <property type="entry name" value="HisKA"/>
    <property type="match status" value="1"/>
</dbReference>
<dbReference type="FunFam" id="3.30.565.10:FF:000006">
    <property type="entry name" value="Sensor histidine kinase WalK"/>
    <property type="match status" value="1"/>
</dbReference>
<dbReference type="PROSITE" id="PS50885">
    <property type="entry name" value="HAMP"/>
    <property type="match status" value="1"/>
</dbReference>
<evidence type="ECO:0000256" key="5">
    <source>
        <dbReference type="ARBA" id="ARBA00022553"/>
    </source>
</evidence>
<keyword evidence="10" id="KW-0902">Two-component regulatory system</keyword>
<dbReference type="SUPFAM" id="SSF158472">
    <property type="entry name" value="HAMP domain-like"/>
    <property type="match status" value="1"/>
</dbReference>
<proteinExistence type="predicted"/>
<evidence type="ECO:0000256" key="2">
    <source>
        <dbReference type="ARBA" id="ARBA00001968"/>
    </source>
</evidence>
<keyword evidence="5" id="KW-0597">Phosphoprotein</keyword>
<name>A0A117EDW2_STRSC</name>
<dbReference type="InterPro" id="IPR003661">
    <property type="entry name" value="HisK_dim/P_dom"/>
</dbReference>
<dbReference type="Pfam" id="PF02518">
    <property type="entry name" value="HATPase_c"/>
    <property type="match status" value="1"/>
</dbReference>
<evidence type="ECO:0000256" key="7">
    <source>
        <dbReference type="ARBA" id="ARBA00022692"/>
    </source>
</evidence>
<evidence type="ECO:0000256" key="10">
    <source>
        <dbReference type="ARBA" id="ARBA00023012"/>
    </source>
</evidence>
<accession>A0A117EDW2</accession>
<dbReference type="CDD" id="cd00075">
    <property type="entry name" value="HATPase"/>
    <property type="match status" value="1"/>
</dbReference>
<comment type="catalytic activity">
    <reaction evidence="1">
        <text>ATP + protein L-histidine = ADP + protein N-phospho-L-histidine.</text>
        <dbReference type="EC" id="2.7.13.3"/>
    </reaction>
</comment>
<evidence type="ECO:0000256" key="12">
    <source>
        <dbReference type="SAM" id="Phobius"/>
    </source>
</evidence>
<organism evidence="15 16">
    <name type="scientific">Streptomyces scabiei</name>
    <dbReference type="NCBI Taxonomy" id="1930"/>
    <lineage>
        <taxon>Bacteria</taxon>
        <taxon>Bacillati</taxon>
        <taxon>Actinomycetota</taxon>
        <taxon>Actinomycetes</taxon>
        <taxon>Kitasatosporales</taxon>
        <taxon>Streptomycetaceae</taxon>
        <taxon>Streptomyces</taxon>
    </lineage>
</organism>
<gene>
    <name evidence="15" type="primary">tcrY_3</name>
    <name evidence="15" type="ORF">SsS58_03475</name>
</gene>
<sequence>MLKRLRRSPLRARLSMVVTVLCAGAMAATALSWILSGDPAVIVLVELAGLTGVALVSTTVVRRELRPLERAADTADTIAAGDFAQRLTVAASAPTTEVGRLADALNGMLDQIQAALTAREQSEERMRQFVADASHELRTPLQSLRGYAELYQSGALPDRAAVNEAVERMLSEIHRMTRLVESLLGLARFDEQDEASLEPVDLSGLVRDCCRDARAVEPSRPTGAYIEPDVTVSGDEAQLRSLLSNLLGNVRMHTAPDVPCRVTLSTSGDEVMLRVEDFGPGIPHESLTHVFDRFYRADKGRSRVDGGSGLGLAIVAAITDLHHGRIRLDSVPGRGTRVDVLLPASRTGSVSVDRDTLPRSSADRAEC</sequence>
<dbReference type="InterPro" id="IPR036097">
    <property type="entry name" value="HisK_dim/P_sf"/>
</dbReference>
<reference evidence="15 16" key="2">
    <citation type="journal article" date="2016" name="Genome Announc.">
        <title>Draft Genome Sequences of Streptomyces scabiei S58, Streptomyces turgidiscabies T45, and Streptomyces acidiscabies a10, the Pathogens of Potato Common Scab, Isolated in Japan.</title>
        <authorList>
            <person name="Tomihama T."/>
            <person name="Nishi Y."/>
            <person name="Sakai M."/>
            <person name="Ikenaga M."/>
            <person name="Okubo T."/>
            <person name="Ikeda S."/>
        </authorList>
    </citation>
    <scope>NUCLEOTIDE SEQUENCE [LARGE SCALE GENOMIC DNA]</scope>
    <source>
        <strain evidence="15 16">S58</strain>
    </source>
</reference>
<protein>
    <recommendedName>
        <fullName evidence="4">histidine kinase</fullName>
        <ecNumber evidence="4">2.7.13.3</ecNumber>
    </recommendedName>
</protein>
<dbReference type="GO" id="GO:0005886">
    <property type="term" value="C:plasma membrane"/>
    <property type="evidence" value="ECO:0007669"/>
    <property type="project" value="UniProtKB-SubCell"/>
</dbReference>
<comment type="cofactor">
    <cofactor evidence="2">
        <name>a divalent metal cation</name>
        <dbReference type="ChEBI" id="CHEBI:60240"/>
    </cofactor>
</comment>
<dbReference type="SUPFAM" id="SSF55874">
    <property type="entry name" value="ATPase domain of HSP90 chaperone/DNA topoisomerase II/histidine kinase"/>
    <property type="match status" value="1"/>
</dbReference>
<evidence type="ECO:0000256" key="11">
    <source>
        <dbReference type="ARBA" id="ARBA00023136"/>
    </source>
</evidence>
<dbReference type="Gene3D" id="6.10.340.10">
    <property type="match status" value="1"/>
</dbReference>
<dbReference type="CDD" id="cd00082">
    <property type="entry name" value="HisKA"/>
    <property type="match status" value="1"/>
</dbReference>
<dbReference type="GO" id="GO:0000155">
    <property type="term" value="F:phosphorelay sensor kinase activity"/>
    <property type="evidence" value="ECO:0007669"/>
    <property type="project" value="InterPro"/>
</dbReference>
<comment type="subcellular location">
    <subcellularLocation>
        <location evidence="3">Cell membrane</location>
    </subcellularLocation>
</comment>
<evidence type="ECO:0000256" key="6">
    <source>
        <dbReference type="ARBA" id="ARBA00022679"/>
    </source>
</evidence>
<evidence type="ECO:0000256" key="9">
    <source>
        <dbReference type="ARBA" id="ARBA00022989"/>
    </source>
</evidence>
<dbReference type="CDD" id="cd06225">
    <property type="entry name" value="HAMP"/>
    <property type="match status" value="1"/>
</dbReference>
<dbReference type="Pfam" id="PF00672">
    <property type="entry name" value="HAMP"/>
    <property type="match status" value="1"/>
</dbReference>